<dbReference type="SMART" id="SM00862">
    <property type="entry name" value="Trans_reg_C"/>
    <property type="match status" value="1"/>
</dbReference>
<dbReference type="SUPFAM" id="SSF46894">
    <property type="entry name" value="C-terminal effector domain of the bipartite response regulators"/>
    <property type="match status" value="1"/>
</dbReference>
<dbReference type="CDD" id="cd00383">
    <property type="entry name" value="trans_reg_C"/>
    <property type="match status" value="1"/>
</dbReference>
<protein>
    <submittedName>
        <fullName evidence="4">DNA-binding winged helix-turn-helix (WHTH) protein</fullName>
    </submittedName>
</protein>
<dbReference type="InterPro" id="IPR016032">
    <property type="entry name" value="Sig_transdc_resp-reg_C-effctor"/>
</dbReference>
<proteinExistence type="predicted"/>
<dbReference type="SUPFAM" id="SSF48452">
    <property type="entry name" value="TPR-like"/>
    <property type="match status" value="2"/>
</dbReference>
<gene>
    <name evidence="4" type="ORF">DFP86_102169</name>
</gene>
<keyword evidence="1 2" id="KW-0238">DNA-binding</keyword>
<dbReference type="InterPro" id="IPR011990">
    <property type="entry name" value="TPR-like_helical_dom_sf"/>
</dbReference>
<dbReference type="Gene3D" id="1.25.40.10">
    <property type="entry name" value="Tetratricopeptide repeat domain"/>
    <property type="match status" value="1"/>
</dbReference>
<name>A0A4R7BE63_9NEIS</name>
<evidence type="ECO:0000256" key="2">
    <source>
        <dbReference type="PROSITE-ProRule" id="PRU01091"/>
    </source>
</evidence>
<comment type="caution">
    <text evidence="4">The sequence shown here is derived from an EMBL/GenBank/DDBJ whole genome shotgun (WGS) entry which is preliminary data.</text>
</comment>
<accession>A0A4R7BE63</accession>
<dbReference type="EMBL" id="SNZP01000002">
    <property type="protein sequence ID" value="TDR82056.1"/>
    <property type="molecule type" value="Genomic_DNA"/>
</dbReference>
<dbReference type="AlphaFoldDB" id="A0A4R7BE63"/>
<dbReference type="Proteomes" id="UP000295611">
    <property type="component" value="Unassembled WGS sequence"/>
</dbReference>
<dbReference type="GO" id="GO:0006355">
    <property type="term" value="P:regulation of DNA-templated transcription"/>
    <property type="evidence" value="ECO:0007669"/>
    <property type="project" value="InterPro"/>
</dbReference>
<feature type="domain" description="OmpR/PhoB-type" evidence="3">
    <location>
        <begin position="8"/>
        <end position="104"/>
    </location>
</feature>
<dbReference type="OrthoDB" id="9811542at2"/>
<dbReference type="GO" id="GO:0000160">
    <property type="term" value="P:phosphorelay signal transduction system"/>
    <property type="evidence" value="ECO:0007669"/>
    <property type="project" value="InterPro"/>
</dbReference>
<dbReference type="InterPro" id="IPR036388">
    <property type="entry name" value="WH-like_DNA-bd_sf"/>
</dbReference>
<evidence type="ECO:0000313" key="5">
    <source>
        <dbReference type="Proteomes" id="UP000295611"/>
    </source>
</evidence>
<evidence type="ECO:0000256" key="1">
    <source>
        <dbReference type="ARBA" id="ARBA00023125"/>
    </source>
</evidence>
<keyword evidence="5" id="KW-1185">Reference proteome</keyword>
<dbReference type="Pfam" id="PF00486">
    <property type="entry name" value="Trans_reg_C"/>
    <property type="match status" value="1"/>
</dbReference>
<dbReference type="PROSITE" id="PS51755">
    <property type="entry name" value="OMPR_PHOB"/>
    <property type="match status" value="1"/>
</dbReference>
<feature type="DNA-binding region" description="OmpR/PhoB-type" evidence="2">
    <location>
        <begin position="8"/>
        <end position="104"/>
    </location>
</feature>
<dbReference type="RefSeq" id="WP_133678490.1">
    <property type="nucleotide sequence ID" value="NZ_SNZP01000002.1"/>
</dbReference>
<dbReference type="InterPro" id="IPR001867">
    <property type="entry name" value="OmpR/PhoB-type_DNA-bd"/>
</dbReference>
<reference evidence="4 5" key="1">
    <citation type="submission" date="2019-03" db="EMBL/GenBank/DDBJ databases">
        <title>Genomic Encyclopedia of Type Strains, Phase III (KMG-III): the genomes of soil and plant-associated and newly described type strains.</title>
        <authorList>
            <person name="Whitman W."/>
        </authorList>
    </citation>
    <scope>NUCLEOTIDE SEQUENCE [LARGE SCALE GENOMIC DNA]</scope>
    <source>
        <strain evidence="4 5">CECT 8976</strain>
    </source>
</reference>
<dbReference type="GO" id="GO:0003677">
    <property type="term" value="F:DNA binding"/>
    <property type="evidence" value="ECO:0007669"/>
    <property type="project" value="UniProtKB-UniRule"/>
</dbReference>
<evidence type="ECO:0000259" key="3">
    <source>
        <dbReference type="PROSITE" id="PS51755"/>
    </source>
</evidence>
<dbReference type="Gene3D" id="1.10.10.10">
    <property type="entry name" value="Winged helix-like DNA-binding domain superfamily/Winged helix DNA-binding domain"/>
    <property type="match status" value="1"/>
</dbReference>
<sequence length="560" mass="62386">MNRDHVLTHDYLFDDFVLHANGAMSFHGQDVSIPPKELQVLITLLESKGNLVHKNFIIDKVWGDNLVGDESLTRCIYSLRRLLRESKNNRFIETVYGKGYRFCKAVTPVQRQRNQAQGCKLAILPFCDGERNEAQLLHARLMDAISSRLHAGISMVPAVLTRWQSLPDDLLVLCRQLELDCYLTGEFCQDGDQRLLTIELVDALGQSLLFRETFQPGTNEMWSQQMDAIAERILSRLPQPSSEPVRPADGEVMVSHVMARRSLRRREHGDLSMAQQYLQMGLMQDPLHVPSLVAMAETSLALAMQGAVWPVRAFSDARRSLEKALSLAPNHATALSVMAWLTRLSGDNESVAISLLHQAQGQPGASAEVCCYHALHHIARSEYDGALDMLQASLARDAGLAPAWLLKLWVLYVMGRYEEAHDFALEQLEQGQPAPLFQAVHALVMAELGCHDQAHLHAGSAIQAAPDNLPEAIMQQWVGAICQQPGEASELLSRWLGEARTRYCCPGLLACLALGLGEEIRAGSLIRLAREQRCVWWPLVKGLPRMAAFLASQSPETCWV</sequence>
<organism evidence="4 5">
    <name type="scientific">Paludibacterium purpuratum</name>
    <dbReference type="NCBI Taxonomy" id="1144873"/>
    <lineage>
        <taxon>Bacteria</taxon>
        <taxon>Pseudomonadati</taxon>
        <taxon>Pseudomonadota</taxon>
        <taxon>Betaproteobacteria</taxon>
        <taxon>Neisseriales</taxon>
        <taxon>Chromobacteriaceae</taxon>
        <taxon>Paludibacterium</taxon>
    </lineage>
</organism>
<evidence type="ECO:0000313" key="4">
    <source>
        <dbReference type="EMBL" id="TDR82056.1"/>
    </source>
</evidence>